<evidence type="ECO:0000313" key="1">
    <source>
        <dbReference type="EMBL" id="CAG8955144.1"/>
    </source>
</evidence>
<name>A0A9N9PIZ0_9HELO</name>
<evidence type="ECO:0000313" key="2">
    <source>
        <dbReference type="Proteomes" id="UP000696280"/>
    </source>
</evidence>
<dbReference type="AlphaFoldDB" id="A0A9N9PIZ0"/>
<gene>
    <name evidence="1" type="ORF">HYFRA_00007159</name>
</gene>
<comment type="caution">
    <text evidence="1">The sequence shown here is derived from an EMBL/GenBank/DDBJ whole genome shotgun (WGS) entry which is preliminary data.</text>
</comment>
<dbReference type="EMBL" id="CAJVRL010000060">
    <property type="protein sequence ID" value="CAG8955144.1"/>
    <property type="molecule type" value="Genomic_DNA"/>
</dbReference>
<reference evidence="1" key="1">
    <citation type="submission" date="2021-07" db="EMBL/GenBank/DDBJ databases">
        <authorList>
            <person name="Durling M."/>
        </authorList>
    </citation>
    <scope>NUCLEOTIDE SEQUENCE</scope>
</reference>
<sequence>MTAKEKKLYLVGEYVHGTPQYVQIMAMSNNANMLPHLKHVSYRVCKGQHWIRSKVNRRTPGEKLAIHSKSISTTEREKNGHRENKFGFLPYVQSDTFPNRYG</sequence>
<organism evidence="1 2">
    <name type="scientific">Hymenoscyphus fraxineus</name>
    <dbReference type="NCBI Taxonomy" id="746836"/>
    <lineage>
        <taxon>Eukaryota</taxon>
        <taxon>Fungi</taxon>
        <taxon>Dikarya</taxon>
        <taxon>Ascomycota</taxon>
        <taxon>Pezizomycotina</taxon>
        <taxon>Leotiomycetes</taxon>
        <taxon>Helotiales</taxon>
        <taxon>Helotiaceae</taxon>
        <taxon>Hymenoscyphus</taxon>
    </lineage>
</organism>
<accession>A0A9N9PIZ0</accession>
<protein>
    <submittedName>
        <fullName evidence="1">Uncharacterized protein</fullName>
    </submittedName>
</protein>
<dbReference type="Proteomes" id="UP000696280">
    <property type="component" value="Unassembled WGS sequence"/>
</dbReference>
<proteinExistence type="predicted"/>
<keyword evidence="2" id="KW-1185">Reference proteome</keyword>